<dbReference type="EC" id="2.4.99.28" evidence="11"/>
<evidence type="ECO:0000256" key="7">
    <source>
        <dbReference type="ARBA" id="ARBA00022984"/>
    </source>
</evidence>
<evidence type="ECO:0000313" key="14">
    <source>
        <dbReference type="Proteomes" id="UP000297706"/>
    </source>
</evidence>
<dbReference type="EMBL" id="PQVH01000014">
    <property type="protein sequence ID" value="TFW70120.1"/>
    <property type="molecule type" value="Genomic_DNA"/>
</dbReference>
<dbReference type="GO" id="GO:0008955">
    <property type="term" value="F:peptidoglycan glycosyltransferase activity"/>
    <property type="evidence" value="ECO:0007669"/>
    <property type="project" value="UniProtKB-UniRule"/>
</dbReference>
<comment type="catalytic activity">
    <reaction evidence="11">
        <text>[GlcNAc-(1-&gt;4)-Mur2Ac(oyl-L-Ala-gamma-D-Glu-L-Lys-D-Ala-D-Ala)](n)-di-trans,octa-cis-undecaprenyl diphosphate + beta-D-GlcNAc-(1-&gt;4)-Mur2Ac(oyl-L-Ala-gamma-D-Glu-L-Lys-D-Ala-D-Ala)-di-trans,octa-cis-undecaprenyl diphosphate = [GlcNAc-(1-&gt;4)-Mur2Ac(oyl-L-Ala-gamma-D-Glu-L-Lys-D-Ala-D-Ala)](n+1)-di-trans,octa-cis-undecaprenyl diphosphate + di-trans,octa-cis-undecaprenyl diphosphate + H(+)</text>
        <dbReference type="Rhea" id="RHEA:23708"/>
        <dbReference type="Rhea" id="RHEA-COMP:9602"/>
        <dbReference type="Rhea" id="RHEA-COMP:9603"/>
        <dbReference type="ChEBI" id="CHEBI:15378"/>
        <dbReference type="ChEBI" id="CHEBI:58405"/>
        <dbReference type="ChEBI" id="CHEBI:60033"/>
        <dbReference type="ChEBI" id="CHEBI:78435"/>
        <dbReference type="EC" id="2.4.99.28"/>
    </reaction>
</comment>
<evidence type="ECO:0000256" key="6">
    <source>
        <dbReference type="ARBA" id="ARBA00022960"/>
    </source>
</evidence>
<dbReference type="RefSeq" id="WP_135278762.1">
    <property type="nucleotide sequence ID" value="NZ_PQVH01000014.1"/>
</dbReference>
<dbReference type="AlphaFoldDB" id="A0A4Y9VN80"/>
<comment type="caution">
    <text evidence="13">The sequence shown here is derived from an EMBL/GenBank/DDBJ whole genome shotgun (WGS) entry which is preliminary data.</text>
</comment>
<evidence type="ECO:0000256" key="5">
    <source>
        <dbReference type="ARBA" id="ARBA00022692"/>
    </source>
</evidence>
<reference evidence="13 14" key="1">
    <citation type="submission" date="2018-02" db="EMBL/GenBank/DDBJ databases">
        <title>A novel lanthanide dependent methylotroph, Methylotenera sp. La3113.</title>
        <authorList>
            <person name="Lv H."/>
            <person name="Tani A."/>
        </authorList>
    </citation>
    <scope>NUCLEOTIDE SEQUENCE [LARGE SCALE GENOMIC DNA]</scope>
    <source>
        <strain evidence="13 14">La3113</strain>
    </source>
</reference>
<dbReference type="NCBIfam" id="TIGR02070">
    <property type="entry name" value="mono_pep_trsgly"/>
    <property type="match status" value="1"/>
</dbReference>
<evidence type="ECO:0000256" key="4">
    <source>
        <dbReference type="ARBA" id="ARBA00022679"/>
    </source>
</evidence>
<dbReference type="PANTHER" id="PTHR30400:SF0">
    <property type="entry name" value="BIOSYNTHETIC PEPTIDOGLYCAN TRANSGLYCOSYLASE"/>
    <property type="match status" value="1"/>
</dbReference>
<evidence type="ECO:0000256" key="9">
    <source>
        <dbReference type="ARBA" id="ARBA00023136"/>
    </source>
</evidence>
<dbReference type="HAMAP" id="MF_00766">
    <property type="entry name" value="PGT_MtgA"/>
    <property type="match status" value="1"/>
</dbReference>
<dbReference type="Proteomes" id="UP000297706">
    <property type="component" value="Unassembled WGS sequence"/>
</dbReference>
<keyword evidence="14" id="KW-1185">Reference proteome</keyword>
<feature type="domain" description="Glycosyl transferase family 51" evidence="12">
    <location>
        <begin position="71"/>
        <end position="238"/>
    </location>
</feature>
<evidence type="ECO:0000256" key="2">
    <source>
        <dbReference type="ARBA" id="ARBA00022519"/>
    </source>
</evidence>
<dbReference type="OrthoDB" id="9766909at2"/>
<organism evidence="13 14">
    <name type="scientific">Methylotenera oryzisoli</name>
    <dbReference type="NCBI Taxonomy" id="2080758"/>
    <lineage>
        <taxon>Bacteria</taxon>
        <taxon>Pseudomonadati</taxon>
        <taxon>Pseudomonadota</taxon>
        <taxon>Betaproteobacteria</taxon>
        <taxon>Nitrosomonadales</taxon>
        <taxon>Methylophilaceae</taxon>
        <taxon>Methylotenera</taxon>
    </lineage>
</organism>
<dbReference type="InterPro" id="IPR023346">
    <property type="entry name" value="Lysozyme-like_dom_sf"/>
</dbReference>
<dbReference type="InterPro" id="IPR036950">
    <property type="entry name" value="PBP_transglycosylase"/>
</dbReference>
<dbReference type="Pfam" id="PF00912">
    <property type="entry name" value="Transgly"/>
    <property type="match status" value="1"/>
</dbReference>
<evidence type="ECO:0000313" key="13">
    <source>
        <dbReference type="EMBL" id="TFW70120.1"/>
    </source>
</evidence>
<keyword evidence="1 11" id="KW-1003">Cell membrane</keyword>
<dbReference type="InterPro" id="IPR001264">
    <property type="entry name" value="Glyco_trans_51"/>
</dbReference>
<keyword evidence="6 11" id="KW-0133">Cell shape</keyword>
<protein>
    <recommendedName>
        <fullName evidence="11">Biosynthetic peptidoglycan transglycosylase</fullName>
        <ecNumber evidence="11">2.4.99.28</ecNumber>
    </recommendedName>
    <alternativeName>
        <fullName evidence="11">Glycan polymerase</fullName>
    </alternativeName>
    <alternativeName>
        <fullName evidence="11">Peptidoglycan glycosyltransferase MtgA</fullName>
        <shortName evidence="11">PGT</shortName>
    </alternativeName>
</protein>
<keyword evidence="3 11" id="KW-0328">Glycosyltransferase</keyword>
<evidence type="ECO:0000256" key="8">
    <source>
        <dbReference type="ARBA" id="ARBA00022989"/>
    </source>
</evidence>
<comment type="similarity">
    <text evidence="11">Belongs to the glycosyltransferase 51 family.</text>
</comment>
<dbReference type="GO" id="GO:0009274">
    <property type="term" value="C:peptidoglycan-based cell wall"/>
    <property type="evidence" value="ECO:0007669"/>
    <property type="project" value="InterPro"/>
</dbReference>
<dbReference type="GO" id="GO:0071555">
    <property type="term" value="P:cell wall organization"/>
    <property type="evidence" value="ECO:0007669"/>
    <property type="project" value="UniProtKB-KW"/>
</dbReference>
<keyword evidence="10 11" id="KW-0961">Cell wall biogenesis/degradation</keyword>
<comment type="function">
    <text evidence="11">Peptidoglycan polymerase that catalyzes glycan chain elongation from lipid-linked precursors.</text>
</comment>
<evidence type="ECO:0000259" key="12">
    <source>
        <dbReference type="Pfam" id="PF00912"/>
    </source>
</evidence>
<dbReference type="UniPathway" id="UPA00219"/>
<dbReference type="GO" id="GO:0009252">
    <property type="term" value="P:peptidoglycan biosynthetic process"/>
    <property type="evidence" value="ECO:0007669"/>
    <property type="project" value="UniProtKB-UniRule"/>
</dbReference>
<dbReference type="InterPro" id="IPR011812">
    <property type="entry name" value="Pep_trsgly"/>
</dbReference>
<proteinExistence type="inferred from homology"/>
<comment type="subcellular location">
    <subcellularLocation>
        <location evidence="11">Cell inner membrane</location>
        <topology evidence="11">Single-pass membrane protein</topology>
    </subcellularLocation>
</comment>
<feature type="transmembrane region" description="Helical" evidence="11">
    <location>
        <begin position="24"/>
        <end position="47"/>
    </location>
</feature>
<name>A0A4Y9VN80_9PROT</name>
<accession>A0A4Y9VN80</accession>
<keyword evidence="5 11" id="KW-0812">Transmembrane</keyword>
<sequence length="244" mass="28100">MITWLMNSKPNAAPLSVGAYLERAAVLFIAFVLLYQVWIFLHICWWVKFNPSSSAFMEDRLEIIQENRPDAELKYKWVDYEKISNHLKRAVIASEDAKFLDHEGFDWDGIQKAYEKNLKKGKIVAGGSTISQQLAKNLFLSTKRTPWRKGQEAIITIMLENVMSKRRILEIYLNVIEWGNGVFGAEAAARHYYKTSAAGLSKGQAARLAAMIPNPRFYDKHQYTRYLNRRTGTIQARMHMVPVP</sequence>
<keyword evidence="7 11" id="KW-0573">Peptidoglycan synthesis</keyword>
<dbReference type="Gene3D" id="1.10.3810.10">
    <property type="entry name" value="Biosynthetic peptidoglycan transglycosylase-like"/>
    <property type="match status" value="1"/>
</dbReference>
<dbReference type="GO" id="GO:0016763">
    <property type="term" value="F:pentosyltransferase activity"/>
    <property type="evidence" value="ECO:0007669"/>
    <property type="project" value="InterPro"/>
</dbReference>
<dbReference type="GO" id="GO:0008360">
    <property type="term" value="P:regulation of cell shape"/>
    <property type="evidence" value="ECO:0007669"/>
    <property type="project" value="UniProtKB-KW"/>
</dbReference>
<keyword evidence="8 11" id="KW-1133">Transmembrane helix</keyword>
<keyword evidence="9 11" id="KW-0472">Membrane</keyword>
<gene>
    <name evidence="11 13" type="primary">mtgA</name>
    <name evidence="13" type="ORF">C3Y98_11705</name>
</gene>
<comment type="pathway">
    <text evidence="11">Cell wall biogenesis; peptidoglycan biosynthesis.</text>
</comment>
<keyword evidence="2 11" id="KW-0997">Cell inner membrane</keyword>
<evidence type="ECO:0000256" key="1">
    <source>
        <dbReference type="ARBA" id="ARBA00022475"/>
    </source>
</evidence>
<dbReference type="GO" id="GO:0005886">
    <property type="term" value="C:plasma membrane"/>
    <property type="evidence" value="ECO:0007669"/>
    <property type="project" value="UniProtKB-SubCell"/>
</dbReference>
<keyword evidence="4 11" id="KW-0808">Transferase</keyword>
<evidence type="ECO:0000256" key="3">
    <source>
        <dbReference type="ARBA" id="ARBA00022676"/>
    </source>
</evidence>
<evidence type="ECO:0000256" key="11">
    <source>
        <dbReference type="HAMAP-Rule" id="MF_00766"/>
    </source>
</evidence>
<evidence type="ECO:0000256" key="10">
    <source>
        <dbReference type="ARBA" id="ARBA00023316"/>
    </source>
</evidence>
<dbReference type="SUPFAM" id="SSF53955">
    <property type="entry name" value="Lysozyme-like"/>
    <property type="match status" value="1"/>
</dbReference>
<dbReference type="PANTHER" id="PTHR30400">
    <property type="entry name" value="MONOFUNCTIONAL BIOSYNTHETIC PEPTIDOGLYCAN TRANSGLYCOSYLASE"/>
    <property type="match status" value="1"/>
</dbReference>